<evidence type="ECO:0000313" key="14">
    <source>
        <dbReference type="EMBL" id="RDY21489.1"/>
    </source>
</evidence>
<evidence type="ECO:0000256" key="1">
    <source>
        <dbReference type="ARBA" id="ARBA00001946"/>
    </source>
</evidence>
<reference evidence="14 15" key="1">
    <citation type="journal article" date="2016" name="Genome Announc.">
        <title>Draft Genome Sequence of Criibacterium bergeronii gen. nov., sp. nov., Strain CCRI-22567T, Isolated from a Vaginal Sample from a Woman with Bacterial Vaginosis.</title>
        <authorList>
            <person name="Maheux A.F."/>
            <person name="Berube E."/>
            <person name="Boudreau D.K."/>
            <person name="Raymond F."/>
            <person name="Corbeil J."/>
            <person name="Roy P.H."/>
            <person name="Boissinot M."/>
            <person name="Omar R.F."/>
        </authorList>
    </citation>
    <scope>NUCLEOTIDE SEQUENCE [LARGE SCALE GENOMIC DNA]</scope>
    <source>
        <strain evidence="14 15">CCRI-22567</strain>
    </source>
</reference>
<dbReference type="RefSeq" id="WP_068913502.1">
    <property type="nucleotide sequence ID" value="NZ_MBEW02000007.1"/>
</dbReference>
<evidence type="ECO:0000256" key="4">
    <source>
        <dbReference type="ARBA" id="ARBA00022598"/>
    </source>
</evidence>
<evidence type="ECO:0000256" key="9">
    <source>
        <dbReference type="ARBA" id="ARBA00030592"/>
    </source>
</evidence>
<comment type="similarity">
    <text evidence="2 11">Belongs to the folylpolyglutamate synthase family.</text>
</comment>
<sequence>MNYTQAMDYIESAHKFGINLGLPRTLKILEILGEPQDKIKCIHIAGTNGKGSVTAMTTEILIAAGYKVGMYTSPFLEEFEERIQINGVNIPKDDLADMVTKVAKAVGEIKKLGYEEPTEFEIITCAMYLYFYEQKVDYAVIEVGLGGRQDSTNVMTPVVSAIVSISFDHMNILGDTLAKIAYEKAGIIKKNVPVVLYPQEQEAYDVFKKAAAENNSKIIQVSKGDIIKTKDDAQKNSSHQQFTIKTKNDEYDVKLGLLGVHQYLNTAVAINIIETLNSTGEHITKEQILKGLENVKWIGRLEIMSKEPLVVIDGAHNIDGITNLAKSIEKYFSYKKMVLVLGILADKQVTQMIEIIAPFAKNIITVSPHSDRATGAEDLKIKIDEFVKTKNLDIKTEAEDDYETAFKKARAYCDNDDMLLVAGSLYLIGDMRKIIRKFV</sequence>
<dbReference type="Gene3D" id="3.90.190.20">
    <property type="entry name" value="Mur ligase, C-terminal domain"/>
    <property type="match status" value="1"/>
</dbReference>
<dbReference type="InterPro" id="IPR036565">
    <property type="entry name" value="Mur-like_cat_sf"/>
</dbReference>
<evidence type="ECO:0000256" key="10">
    <source>
        <dbReference type="ARBA" id="ARBA00047493"/>
    </source>
</evidence>
<accession>A0A1C0AFZ3</accession>
<dbReference type="EC" id="6.3.2.17" evidence="3"/>
<keyword evidence="4 11" id="KW-0436">Ligase</keyword>
<dbReference type="STRING" id="1871336.BBG48_06195"/>
<dbReference type="GO" id="GO:0004326">
    <property type="term" value="F:tetrahydrofolylpolyglutamate synthase activity"/>
    <property type="evidence" value="ECO:0007669"/>
    <property type="project" value="UniProtKB-EC"/>
</dbReference>
<comment type="cofactor">
    <cofactor evidence="1">
        <name>Mg(2+)</name>
        <dbReference type="ChEBI" id="CHEBI:18420"/>
    </cofactor>
</comment>
<organism evidence="14 15">
    <name type="scientific">Criibacterium bergeronii</name>
    <dbReference type="NCBI Taxonomy" id="1871336"/>
    <lineage>
        <taxon>Bacteria</taxon>
        <taxon>Bacillati</taxon>
        <taxon>Bacillota</taxon>
        <taxon>Clostridia</taxon>
        <taxon>Peptostreptococcales</taxon>
        <taxon>Filifactoraceae</taxon>
        <taxon>Criibacterium</taxon>
    </lineage>
</organism>
<dbReference type="EMBL" id="MBEW02000007">
    <property type="protein sequence ID" value="RDY21489.1"/>
    <property type="molecule type" value="Genomic_DNA"/>
</dbReference>
<feature type="domain" description="Mur ligase central" evidence="13">
    <location>
        <begin position="44"/>
        <end position="271"/>
    </location>
</feature>
<proteinExistence type="inferred from homology"/>
<keyword evidence="8" id="KW-0460">Magnesium</keyword>
<dbReference type="PIRSF" id="PIRSF001563">
    <property type="entry name" value="Folylpolyglu_synth"/>
    <property type="match status" value="1"/>
</dbReference>
<keyword evidence="7 11" id="KW-0067">ATP-binding</keyword>
<dbReference type="InterPro" id="IPR018109">
    <property type="entry name" value="Folylpolyglutamate_synth_CS"/>
</dbReference>
<evidence type="ECO:0000256" key="11">
    <source>
        <dbReference type="PIRNR" id="PIRNR001563"/>
    </source>
</evidence>
<dbReference type="GO" id="GO:0008841">
    <property type="term" value="F:dihydrofolate synthase activity"/>
    <property type="evidence" value="ECO:0007669"/>
    <property type="project" value="TreeGrafter"/>
</dbReference>
<evidence type="ECO:0000256" key="8">
    <source>
        <dbReference type="ARBA" id="ARBA00022842"/>
    </source>
</evidence>
<evidence type="ECO:0000256" key="3">
    <source>
        <dbReference type="ARBA" id="ARBA00013025"/>
    </source>
</evidence>
<dbReference type="InterPro" id="IPR036615">
    <property type="entry name" value="Mur_ligase_C_dom_sf"/>
</dbReference>
<dbReference type="PROSITE" id="PS01012">
    <property type="entry name" value="FOLYLPOLYGLU_SYNT_2"/>
    <property type="match status" value="1"/>
</dbReference>
<dbReference type="GO" id="GO:0046872">
    <property type="term" value="F:metal ion binding"/>
    <property type="evidence" value="ECO:0007669"/>
    <property type="project" value="UniProtKB-KW"/>
</dbReference>
<dbReference type="SUPFAM" id="SSF53244">
    <property type="entry name" value="MurD-like peptide ligases, peptide-binding domain"/>
    <property type="match status" value="1"/>
</dbReference>
<dbReference type="Gene3D" id="3.40.1190.10">
    <property type="entry name" value="Mur-like, catalytic domain"/>
    <property type="match status" value="1"/>
</dbReference>
<evidence type="ECO:0000256" key="7">
    <source>
        <dbReference type="ARBA" id="ARBA00022840"/>
    </source>
</evidence>
<dbReference type="Pfam" id="PF02875">
    <property type="entry name" value="Mur_ligase_C"/>
    <property type="match status" value="1"/>
</dbReference>
<dbReference type="InterPro" id="IPR004101">
    <property type="entry name" value="Mur_ligase_C"/>
</dbReference>
<dbReference type="Proteomes" id="UP000093352">
    <property type="component" value="Unassembled WGS sequence"/>
</dbReference>
<evidence type="ECO:0000259" key="12">
    <source>
        <dbReference type="Pfam" id="PF02875"/>
    </source>
</evidence>
<dbReference type="NCBIfam" id="TIGR01499">
    <property type="entry name" value="folC"/>
    <property type="match status" value="1"/>
</dbReference>
<evidence type="ECO:0000313" key="15">
    <source>
        <dbReference type="Proteomes" id="UP000093352"/>
    </source>
</evidence>
<dbReference type="PANTHER" id="PTHR11136">
    <property type="entry name" value="FOLYLPOLYGLUTAMATE SYNTHASE-RELATED"/>
    <property type="match status" value="1"/>
</dbReference>
<evidence type="ECO:0000256" key="5">
    <source>
        <dbReference type="ARBA" id="ARBA00022723"/>
    </source>
</evidence>
<gene>
    <name evidence="14" type="ORF">BBG48_005075</name>
</gene>
<dbReference type="FunFam" id="3.40.1190.10:FF:000011">
    <property type="entry name" value="Folylpolyglutamate synthase/dihydrofolate synthase"/>
    <property type="match status" value="1"/>
</dbReference>
<name>A0A1C0AFZ3_9FIRM</name>
<protein>
    <recommendedName>
        <fullName evidence="3">tetrahydrofolate synthase</fullName>
        <ecNumber evidence="3">6.3.2.17</ecNumber>
    </recommendedName>
    <alternativeName>
        <fullName evidence="9">Tetrahydrofolylpolyglutamate synthase</fullName>
    </alternativeName>
</protein>
<dbReference type="SUPFAM" id="SSF53623">
    <property type="entry name" value="MurD-like peptide ligases, catalytic domain"/>
    <property type="match status" value="1"/>
</dbReference>
<keyword evidence="15" id="KW-1185">Reference proteome</keyword>
<dbReference type="GO" id="GO:0005524">
    <property type="term" value="F:ATP binding"/>
    <property type="evidence" value="ECO:0007669"/>
    <property type="project" value="UniProtKB-KW"/>
</dbReference>
<evidence type="ECO:0000256" key="2">
    <source>
        <dbReference type="ARBA" id="ARBA00008276"/>
    </source>
</evidence>
<dbReference type="Pfam" id="PF08245">
    <property type="entry name" value="Mur_ligase_M"/>
    <property type="match status" value="1"/>
</dbReference>
<dbReference type="AlphaFoldDB" id="A0A1C0AFZ3"/>
<comment type="caution">
    <text evidence="14">The sequence shown here is derived from an EMBL/GenBank/DDBJ whole genome shotgun (WGS) entry which is preliminary data.</text>
</comment>
<keyword evidence="6 11" id="KW-0547">Nucleotide-binding</keyword>
<dbReference type="InterPro" id="IPR001645">
    <property type="entry name" value="Folylpolyglutamate_synth"/>
</dbReference>
<evidence type="ECO:0000259" key="13">
    <source>
        <dbReference type="Pfam" id="PF08245"/>
    </source>
</evidence>
<dbReference type="InterPro" id="IPR013221">
    <property type="entry name" value="Mur_ligase_cen"/>
</dbReference>
<evidence type="ECO:0000256" key="6">
    <source>
        <dbReference type="ARBA" id="ARBA00022741"/>
    </source>
</evidence>
<comment type="catalytic activity">
    <reaction evidence="10">
        <text>(6S)-5,6,7,8-tetrahydrofolyl-(gamma-L-Glu)(n) + L-glutamate + ATP = (6S)-5,6,7,8-tetrahydrofolyl-(gamma-L-Glu)(n+1) + ADP + phosphate + H(+)</text>
        <dbReference type="Rhea" id="RHEA:10580"/>
        <dbReference type="Rhea" id="RHEA-COMP:14738"/>
        <dbReference type="Rhea" id="RHEA-COMP:14740"/>
        <dbReference type="ChEBI" id="CHEBI:15378"/>
        <dbReference type="ChEBI" id="CHEBI:29985"/>
        <dbReference type="ChEBI" id="CHEBI:30616"/>
        <dbReference type="ChEBI" id="CHEBI:43474"/>
        <dbReference type="ChEBI" id="CHEBI:141005"/>
        <dbReference type="ChEBI" id="CHEBI:456216"/>
        <dbReference type="EC" id="6.3.2.17"/>
    </reaction>
</comment>
<dbReference type="PANTHER" id="PTHR11136:SF0">
    <property type="entry name" value="DIHYDROFOLATE SYNTHETASE-RELATED"/>
    <property type="match status" value="1"/>
</dbReference>
<dbReference type="GO" id="GO:0005737">
    <property type="term" value="C:cytoplasm"/>
    <property type="evidence" value="ECO:0007669"/>
    <property type="project" value="TreeGrafter"/>
</dbReference>
<feature type="domain" description="Mur ligase C-terminal" evidence="12">
    <location>
        <begin position="299"/>
        <end position="424"/>
    </location>
</feature>
<keyword evidence="5" id="KW-0479">Metal-binding</keyword>